<sequence length="244" mass="26325">MRPFLLLTTRVEDETAANEYELFVELTGLLPSQLAHHRLDVAPLPPTFDLADYSGVFLAGSPFTSTDPVESKPAVQLRVERELDELLGLVAAHDIPFFGACYGIGTLGRHAGAVIDRTYGERSSAAAIRLTDEGAADPVFGVLPTEFDAFVGHKEAIAVLPPDAVLLATGDACPVQAFRIGANRYATQFHPELTVEAMVERVLTYSTHGYFDPAETAAVAERVAAADVAASHRVLRAFAERYAR</sequence>
<dbReference type="AlphaFoldDB" id="A0A2P8GSQ7"/>
<keyword evidence="3" id="KW-0315">Glutamine amidotransferase</keyword>
<dbReference type="InterPro" id="IPR044992">
    <property type="entry name" value="ChyE-like"/>
</dbReference>
<dbReference type="GO" id="GO:0005829">
    <property type="term" value="C:cytosol"/>
    <property type="evidence" value="ECO:0007669"/>
    <property type="project" value="TreeGrafter"/>
</dbReference>
<dbReference type="EMBL" id="RZGY01000005">
    <property type="protein sequence ID" value="RUQ81855.1"/>
    <property type="molecule type" value="Genomic_DNA"/>
</dbReference>
<keyword evidence="5" id="KW-1185">Reference proteome</keyword>
<dbReference type="PANTHER" id="PTHR42695:SF5">
    <property type="entry name" value="GLUTAMINE AMIDOTRANSFERASE YLR126C-RELATED"/>
    <property type="match status" value="1"/>
</dbReference>
<gene>
    <name evidence="2" type="ORF">CLV49_0588</name>
    <name evidence="3" type="ORF">ELQ93_17670</name>
</gene>
<dbReference type="OrthoDB" id="5196541at2"/>
<dbReference type="NCBIfam" id="NF005743">
    <property type="entry name" value="PRK07567.1"/>
    <property type="match status" value="1"/>
</dbReference>
<organism evidence="2 4">
    <name type="scientific">Labedella gwakjiensis</name>
    <dbReference type="NCBI Taxonomy" id="390269"/>
    <lineage>
        <taxon>Bacteria</taxon>
        <taxon>Bacillati</taxon>
        <taxon>Actinomycetota</taxon>
        <taxon>Actinomycetes</taxon>
        <taxon>Micrococcales</taxon>
        <taxon>Microbacteriaceae</taxon>
        <taxon>Labedella</taxon>
    </lineage>
</organism>
<dbReference type="Gene3D" id="3.40.50.880">
    <property type="match status" value="1"/>
</dbReference>
<proteinExistence type="predicted"/>
<evidence type="ECO:0000313" key="3">
    <source>
        <dbReference type="EMBL" id="RUQ81855.1"/>
    </source>
</evidence>
<protein>
    <submittedName>
        <fullName evidence="2">GMP synthase (Glutamine-hydrolysing)</fullName>
    </submittedName>
    <submittedName>
        <fullName evidence="3">Glutamine amidotransferase</fullName>
    </submittedName>
</protein>
<evidence type="ECO:0000259" key="1">
    <source>
        <dbReference type="Pfam" id="PF00117"/>
    </source>
</evidence>
<dbReference type="InterPro" id="IPR017926">
    <property type="entry name" value="GATASE"/>
</dbReference>
<dbReference type="CDD" id="cd01741">
    <property type="entry name" value="GATase1_1"/>
    <property type="match status" value="1"/>
</dbReference>
<dbReference type="PROSITE" id="PS51273">
    <property type="entry name" value="GATASE_TYPE_1"/>
    <property type="match status" value="1"/>
</dbReference>
<dbReference type="Pfam" id="PF00117">
    <property type="entry name" value="GATase"/>
    <property type="match status" value="1"/>
</dbReference>
<comment type="caution">
    <text evidence="2">The sequence shown here is derived from an EMBL/GenBank/DDBJ whole genome shotgun (WGS) entry which is preliminary data.</text>
</comment>
<dbReference type="InterPro" id="IPR029062">
    <property type="entry name" value="Class_I_gatase-like"/>
</dbReference>
<feature type="domain" description="Glutamine amidotransferase" evidence="1">
    <location>
        <begin position="51"/>
        <end position="198"/>
    </location>
</feature>
<dbReference type="Proteomes" id="UP000268291">
    <property type="component" value="Unassembled WGS sequence"/>
</dbReference>
<reference evidence="2 4" key="1">
    <citation type="submission" date="2018-03" db="EMBL/GenBank/DDBJ databases">
        <title>Genomic Encyclopedia of Archaeal and Bacterial Type Strains, Phase II (KMG-II): from individual species to whole genera.</title>
        <authorList>
            <person name="Goeker M."/>
        </authorList>
    </citation>
    <scope>NUCLEOTIDE SEQUENCE [LARGE SCALE GENOMIC DNA]</scope>
    <source>
        <strain evidence="2 4">DSM 21548</strain>
    </source>
</reference>
<dbReference type="EMBL" id="PYAU01000001">
    <property type="protein sequence ID" value="PSL36985.1"/>
    <property type="molecule type" value="Genomic_DNA"/>
</dbReference>
<dbReference type="RefSeq" id="WP_106564842.1">
    <property type="nucleotide sequence ID" value="NZ_PYAU01000001.1"/>
</dbReference>
<reference evidence="3 5" key="2">
    <citation type="submission" date="2018-12" db="EMBL/GenBank/DDBJ databases">
        <authorList>
            <person name="hu s."/>
            <person name="Xu Y."/>
            <person name="Xu B."/>
            <person name="Li F."/>
        </authorList>
    </citation>
    <scope>NUCLEOTIDE SEQUENCE [LARGE SCALE GENOMIC DNA]</scope>
    <source>
        <strain evidence="3 5">KSW2-17</strain>
    </source>
</reference>
<evidence type="ECO:0000313" key="5">
    <source>
        <dbReference type="Proteomes" id="UP000268291"/>
    </source>
</evidence>
<evidence type="ECO:0000313" key="4">
    <source>
        <dbReference type="Proteomes" id="UP000241203"/>
    </source>
</evidence>
<accession>A0A2P8GSQ7</accession>
<dbReference type="SUPFAM" id="SSF52317">
    <property type="entry name" value="Class I glutamine amidotransferase-like"/>
    <property type="match status" value="1"/>
</dbReference>
<name>A0A2P8GSQ7_9MICO</name>
<dbReference type="Proteomes" id="UP000241203">
    <property type="component" value="Unassembled WGS sequence"/>
</dbReference>
<evidence type="ECO:0000313" key="2">
    <source>
        <dbReference type="EMBL" id="PSL36985.1"/>
    </source>
</evidence>
<dbReference type="PANTHER" id="PTHR42695">
    <property type="entry name" value="GLUTAMINE AMIDOTRANSFERASE YLR126C-RELATED"/>
    <property type="match status" value="1"/>
</dbReference>